<dbReference type="InterPro" id="IPR002869">
    <property type="entry name" value="Pyrv_flavodox_OxRed_cen"/>
</dbReference>
<evidence type="ECO:0000313" key="4">
    <source>
        <dbReference type="Proteomes" id="UP000004893"/>
    </source>
</evidence>
<evidence type="ECO:0000259" key="2">
    <source>
        <dbReference type="Pfam" id="PF01558"/>
    </source>
</evidence>
<dbReference type="HOGENOM" id="CLU_087284_1_1_9"/>
<dbReference type="Pfam" id="PF01558">
    <property type="entry name" value="POR"/>
    <property type="match status" value="1"/>
</dbReference>
<dbReference type="InterPro" id="IPR052198">
    <property type="entry name" value="IorB_Oxidoreductase"/>
</dbReference>
<dbReference type="EMBL" id="ABYI02000018">
    <property type="protein sequence ID" value="EEG74980.1"/>
    <property type="molecule type" value="Genomic_DNA"/>
</dbReference>
<feature type="domain" description="Pyruvate/ketoisovalerate oxidoreductase catalytic" evidence="2">
    <location>
        <begin position="11"/>
        <end position="191"/>
    </location>
</feature>
<dbReference type="PANTHER" id="PTHR43854">
    <property type="entry name" value="INDOLEPYRUVATE OXIDOREDUCTASE SUBUNIT IORB"/>
    <property type="match status" value="1"/>
</dbReference>
<reference evidence="3" key="2">
    <citation type="submission" date="2013-06" db="EMBL/GenBank/DDBJ databases">
        <title>Draft genome sequence of Clostridium hylemonae (DSM 15053).</title>
        <authorList>
            <person name="Sudarsanam P."/>
            <person name="Ley R."/>
            <person name="Guruge J."/>
            <person name="Turnbaugh P.J."/>
            <person name="Mahowald M."/>
            <person name="Liep D."/>
            <person name="Gordon J."/>
        </authorList>
    </citation>
    <scope>NUCLEOTIDE SEQUENCE</scope>
    <source>
        <strain evidence="3">DSM 15053</strain>
    </source>
</reference>
<dbReference type="Gene3D" id="3.40.920.10">
    <property type="entry name" value="Pyruvate-ferredoxin oxidoreductase, PFOR, domain III"/>
    <property type="match status" value="1"/>
</dbReference>
<dbReference type="Proteomes" id="UP000004893">
    <property type="component" value="Unassembled WGS sequence"/>
</dbReference>
<keyword evidence="1 3" id="KW-0560">Oxidoreductase</keyword>
<proteinExistence type="predicted"/>
<dbReference type="InterPro" id="IPR019752">
    <property type="entry name" value="Pyrv/ketoisovalerate_OxRed_cat"/>
</dbReference>
<evidence type="ECO:0000256" key="1">
    <source>
        <dbReference type="ARBA" id="ARBA00023002"/>
    </source>
</evidence>
<sequence>MNKNCLLCGVGGQGVVLASKLIAYAAMNKGLDVRTTETIGMAQRGGSVVSHVRMGKKIHSPLIPHGSADVILAFEPAEAVRNLPYLRNGGLVIVNKKAVKPVTATLSGNDYDGGGMLQYLKEHAGQLCIVDGEKLCEEAGSAKALNVALLGVAAKSGALDITLPDIESELRKHIRPQFVDINMKALSLGAEAAC</sequence>
<gene>
    <name evidence="3" type="ORF">CLOHYLEM_04941</name>
</gene>
<evidence type="ECO:0000313" key="3">
    <source>
        <dbReference type="EMBL" id="EEG74980.1"/>
    </source>
</evidence>
<comment type="caution">
    <text evidence="3">The sequence shown here is derived from an EMBL/GenBank/DDBJ whole genome shotgun (WGS) entry which is preliminary data.</text>
</comment>
<dbReference type="EC" id="1.2.7.8" evidence="3"/>
<dbReference type="GO" id="GO:0043805">
    <property type="term" value="F:indolepyruvate ferredoxin oxidoreductase activity"/>
    <property type="evidence" value="ECO:0007669"/>
    <property type="project" value="UniProtKB-EC"/>
</dbReference>
<reference evidence="3" key="1">
    <citation type="submission" date="2009-02" db="EMBL/GenBank/DDBJ databases">
        <authorList>
            <person name="Fulton L."/>
            <person name="Clifton S."/>
            <person name="Fulton B."/>
            <person name="Xu J."/>
            <person name="Minx P."/>
            <person name="Pepin K.H."/>
            <person name="Johnson M."/>
            <person name="Bhonagiri V."/>
            <person name="Nash W.E."/>
            <person name="Mardis E.R."/>
            <person name="Wilson R.K."/>
        </authorList>
    </citation>
    <scope>NUCLEOTIDE SEQUENCE [LARGE SCALE GENOMIC DNA]</scope>
    <source>
        <strain evidence="3">DSM 15053</strain>
    </source>
</reference>
<dbReference type="PANTHER" id="PTHR43854:SF1">
    <property type="entry name" value="INDOLEPYRUVATE OXIDOREDUCTASE SUBUNIT IORB"/>
    <property type="match status" value="1"/>
</dbReference>
<accession>C0BYQ2</accession>
<dbReference type="OrthoDB" id="9789125at2"/>
<protein>
    <submittedName>
        <fullName evidence="3">Indolepyruvate oxidoreductase subunit B</fullName>
        <ecNumber evidence="3">1.2.7.8</ecNumber>
    </submittedName>
</protein>
<dbReference type="eggNOG" id="COG1014">
    <property type="taxonomic scope" value="Bacteria"/>
</dbReference>
<dbReference type="RefSeq" id="WP_006442274.1">
    <property type="nucleotide sequence ID" value="NZ_CP036524.1"/>
</dbReference>
<dbReference type="SUPFAM" id="SSF53323">
    <property type="entry name" value="Pyruvate-ferredoxin oxidoreductase, PFOR, domain III"/>
    <property type="match status" value="1"/>
</dbReference>
<dbReference type="AlphaFoldDB" id="C0BYQ2"/>
<organism evidence="3 4">
    <name type="scientific">[Clostridium] hylemonae DSM 15053</name>
    <dbReference type="NCBI Taxonomy" id="553973"/>
    <lineage>
        <taxon>Bacteria</taxon>
        <taxon>Bacillati</taxon>
        <taxon>Bacillota</taxon>
        <taxon>Clostridia</taxon>
        <taxon>Lachnospirales</taxon>
        <taxon>Lachnospiraceae</taxon>
    </lineage>
</organism>
<keyword evidence="4" id="KW-1185">Reference proteome</keyword>
<name>C0BYQ2_9FIRM</name>
<dbReference type="STRING" id="553973.CLOHYLEM_04941"/>